<dbReference type="AlphaFoldDB" id="E4Y4A9"/>
<comment type="similarity">
    <text evidence="2">Belongs to the sulfatase family.</text>
</comment>
<dbReference type="InterPro" id="IPR024607">
    <property type="entry name" value="Sulfatase_CS"/>
</dbReference>
<feature type="domain" description="Sulfatase N-terminal" evidence="7">
    <location>
        <begin position="158"/>
        <end position="467"/>
    </location>
</feature>
<sequence>MIMQKYVRPKGKKSKAKNNAEKIFREKIRLKSAKEKSTRELQFPRFLEKVHRQYRIFPDVKCVHPSASPRWEKLTPGQRYLRTQRFRNNCNQKVIRESENFEEEVRKYYFNFGPILAKAYAKKYAEKEKKWNLAERVGKRNRKIFLKSSSDAGRQEQPNIVFIMADDLGYNDIGYNSIEAFTPNINYLAKNGIILDSHYSQPVCSPSRSQFLTGRYSFRYGMQHRNILPTQPHGVPLTEKMLPEVFKECGYSTFGTGKWHQGMFHESYLPTSRGFDKFVGSYSGSSQHSTHEKCFNSPQRDSPFSFCGYDMREAEVVEARQNLTGSDFLLREICIRITVHGPLTTDPRDEKIYEELYERHRNETIYKRTKMLAMVTGLDRAIGRIIESFKKYGKYKNTIFAFASDNGGSLTYRANNMPFRGGKNDLLEGGVRTLSFLHSSLIPNDKIGSRYSNLFDITDWFPTLLDAGKCSQKNLPNQLDGKSHFENFFSAGNASVRDEIVHHLDPLKKADAEVEDPRPFVKVYGFKYDIRMKTAIRVGKYKLITGAEATKTPLQNQAELDLLSKSSFFVKNSWLKTKKYQKLVVLYDIENDPRELKDISDENQSVVIQLLSKVFKK</sequence>
<dbReference type="EMBL" id="FN654277">
    <property type="protein sequence ID" value="CBY30507.1"/>
    <property type="molecule type" value="Genomic_DNA"/>
</dbReference>
<evidence type="ECO:0000256" key="2">
    <source>
        <dbReference type="ARBA" id="ARBA00008779"/>
    </source>
</evidence>
<evidence type="ECO:0000256" key="3">
    <source>
        <dbReference type="ARBA" id="ARBA00022723"/>
    </source>
</evidence>
<evidence type="ECO:0000259" key="7">
    <source>
        <dbReference type="Pfam" id="PF00884"/>
    </source>
</evidence>
<evidence type="ECO:0000256" key="4">
    <source>
        <dbReference type="ARBA" id="ARBA00022801"/>
    </source>
</evidence>
<proteinExistence type="inferred from homology"/>
<dbReference type="InterPro" id="IPR017850">
    <property type="entry name" value="Alkaline_phosphatase_core_sf"/>
</dbReference>
<keyword evidence="4" id="KW-0378">Hydrolase</keyword>
<keyword evidence="6" id="KW-0325">Glycoprotein</keyword>
<keyword evidence="3" id="KW-0479">Metal-binding</keyword>
<dbReference type="CDD" id="cd16029">
    <property type="entry name" value="4-S"/>
    <property type="match status" value="1"/>
</dbReference>
<dbReference type="Gene3D" id="3.30.1120.10">
    <property type="match status" value="1"/>
</dbReference>
<evidence type="ECO:0000256" key="1">
    <source>
        <dbReference type="ARBA" id="ARBA00001913"/>
    </source>
</evidence>
<dbReference type="PROSITE" id="PS00523">
    <property type="entry name" value="SULFATASE_1"/>
    <property type="match status" value="1"/>
</dbReference>
<dbReference type="InterPro" id="IPR047115">
    <property type="entry name" value="ARSB"/>
</dbReference>
<accession>E4Y4A9</accession>
<dbReference type="Proteomes" id="UP000011014">
    <property type="component" value="Unassembled WGS sequence"/>
</dbReference>
<dbReference type="Pfam" id="PF00884">
    <property type="entry name" value="Sulfatase"/>
    <property type="match status" value="1"/>
</dbReference>
<dbReference type="GO" id="GO:0008484">
    <property type="term" value="F:sulfuric ester hydrolase activity"/>
    <property type="evidence" value="ECO:0007669"/>
    <property type="project" value="InterPro"/>
</dbReference>
<evidence type="ECO:0000256" key="6">
    <source>
        <dbReference type="ARBA" id="ARBA00023180"/>
    </source>
</evidence>
<dbReference type="PANTHER" id="PTHR10342">
    <property type="entry name" value="ARYLSULFATASE"/>
    <property type="match status" value="1"/>
</dbReference>
<reference evidence="8" key="1">
    <citation type="journal article" date="2010" name="Science">
        <title>Plasticity of animal genome architecture unmasked by rapid evolution of a pelagic tunicate.</title>
        <authorList>
            <person name="Denoeud F."/>
            <person name="Henriet S."/>
            <person name="Mungpakdee S."/>
            <person name="Aury J.M."/>
            <person name="Da Silva C."/>
            <person name="Brinkmann H."/>
            <person name="Mikhaleva J."/>
            <person name="Olsen L.C."/>
            <person name="Jubin C."/>
            <person name="Canestro C."/>
            <person name="Bouquet J.M."/>
            <person name="Danks G."/>
            <person name="Poulain J."/>
            <person name="Campsteijn C."/>
            <person name="Adamski M."/>
            <person name="Cross I."/>
            <person name="Yadetie F."/>
            <person name="Muffato M."/>
            <person name="Louis A."/>
            <person name="Butcher S."/>
            <person name="Tsagkogeorga G."/>
            <person name="Konrad A."/>
            <person name="Singh S."/>
            <person name="Jensen M.F."/>
            <person name="Cong E.H."/>
            <person name="Eikeseth-Otteraa H."/>
            <person name="Noel B."/>
            <person name="Anthouard V."/>
            <person name="Porcel B.M."/>
            <person name="Kachouri-Lafond R."/>
            <person name="Nishino A."/>
            <person name="Ugolini M."/>
            <person name="Chourrout P."/>
            <person name="Nishida H."/>
            <person name="Aasland R."/>
            <person name="Huzurbazar S."/>
            <person name="Westhof E."/>
            <person name="Delsuc F."/>
            <person name="Lehrach H."/>
            <person name="Reinhardt R."/>
            <person name="Weissenbach J."/>
            <person name="Roy S.W."/>
            <person name="Artiguenave F."/>
            <person name="Postlethwait J.H."/>
            <person name="Manak J.R."/>
            <person name="Thompson E.M."/>
            <person name="Jaillon O."/>
            <person name="Du Pasquier L."/>
            <person name="Boudinot P."/>
            <person name="Liberles D.A."/>
            <person name="Volff J.N."/>
            <person name="Philippe H."/>
            <person name="Lenhard B."/>
            <person name="Roest Crollius H."/>
            <person name="Wincker P."/>
            <person name="Chourrout D."/>
        </authorList>
    </citation>
    <scope>NUCLEOTIDE SEQUENCE [LARGE SCALE GENOMIC DNA]</scope>
</reference>
<organism evidence="8">
    <name type="scientific">Oikopleura dioica</name>
    <name type="common">Tunicate</name>
    <dbReference type="NCBI Taxonomy" id="34765"/>
    <lineage>
        <taxon>Eukaryota</taxon>
        <taxon>Metazoa</taxon>
        <taxon>Chordata</taxon>
        <taxon>Tunicata</taxon>
        <taxon>Appendicularia</taxon>
        <taxon>Copelata</taxon>
        <taxon>Oikopleuridae</taxon>
        <taxon>Oikopleura</taxon>
    </lineage>
</organism>
<evidence type="ECO:0000313" key="8">
    <source>
        <dbReference type="EMBL" id="CBY30507.1"/>
    </source>
</evidence>
<dbReference type="Gene3D" id="3.40.720.10">
    <property type="entry name" value="Alkaline Phosphatase, subunit A"/>
    <property type="match status" value="1"/>
</dbReference>
<gene>
    <name evidence="8" type="ORF">GSOID_T00018378001</name>
</gene>
<dbReference type="SUPFAM" id="SSF53649">
    <property type="entry name" value="Alkaline phosphatase-like"/>
    <property type="match status" value="1"/>
</dbReference>
<dbReference type="PANTHER" id="PTHR10342:SF274">
    <property type="entry name" value="ARYLSULFATASE B"/>
    <property type="match status" value="1"/>
</dbReference>
<dbReference type="GO" id="GO:0046872">
    <property type="term" value="F:metal ion binding"/>
    <property type="evidence" value="ECO:0007669"/>
    <property type="project" value="UniProtKB-KW"/>
</dbReference>
<keyword evidence="5" id="KW-0106">Calcium</keyword>
<evidence type="ECO:0000256" key="5">
    <source>
        <dbReference type="ARBA" id="ARBA00022837"/>
    </source>
</evidence>
<dbReference type="InterPro" id="IPR000917">
    <property type="entry name" value="Sulfatase_N"/>
</dbReference>
<comment type="cofactor">
    <cofactor evidence="1">
        <name>Ca(2+)</name>
        <dbReference type="ChEBI" id="CHEBI:29108"/>
    </cofactor>
</comment>
<protein>
    <recommendedName>
        <fullName evidence="7">Sulfatase N-terminal domain-containing protein</fullName>
    </recommendedName>
</protein>
<name>E4Y4A9_OIKDI</name>